<dbReference type="InterPro" id="IPR036866">
    <property type="entry name" value="RibonucZ/Hydroxyglut_hydro"/>
</dbReference>
<dbReference type="EMBL" id="SADE01000001">
    <property type="protein sequence ID" value="RVU39102.1"/>
    <property type="molecule type" value="Genomic_DNA"/>
</dbReference>
<dbReference type="PANTHER" id="PTHR23131:SF4">
    <property type="entry name" value="METALLO-BETA-LACTAMASE SUPERFAMILY POTEIN"/>
    <property type="match status" value="1"/>
</dbReference>
<keyword evidence="3" id="KW-1185">Reference proteome</keyword>
<dbReference type="Proteomes" id="UP000287447">
    <property type="component" value="Unassembled WGS sequence"/>
</dbReference>
<protein>
    <submittedName>
        <fullName evidence="2">MBL fold metallo-hydrolase</fullName>
    </submittedName>
</protein>
<feature type="domain" description="Metallo-beta-lactamase" evidence="1">
    <location>
        <begin position="42"/>
        <end position="264"/>
    </location>
</feature>
<dbReference type="Pfam" id="PF21221">
    <property type="entry name" value="B_lactamase-like_C"/>
    <property type="match status" value="1"/>
</dbReference>
<keyword evidence="2" id="KW-0378">Hydrolase</keyword>
<dbReference type="Gene3D" id="3.60.15.10">
    <property type="entry name" value="Ribonuclease Z/Hydroxyacylglutathione hydrolase-like"/>
    <property type="match status" value="1"/>
</dbReference>
<dbReference type="Pfam" id="PF00753">
    <property type="entry name" value="Lactamase_B"/>
    <property type="match status" value="1"/>
</dbReference>
<name>A0A3S2WUX3_9PROT</name>
<accession>A0A3S2WUX3</accession>
<dbReference type="GO" id="GO:0016787">
    <property type="term" value="F:hydrolase activity"/>
    <property type="evidence" value="ECO:0007669"/>
    <property type="project" value="UniProtKB-KW"/>
</dbReference>
<evidence type="ECO:0000313" key="2">
    <source>
        <dbReference type="EMBL" id="RVU39102.1"/>
    </source>
</evidence>
<dbReference type="InterPro" id="IPR036388">
    <property type="entry name" value="WH-like_DNA-bd_sf"/>
</dbReference>
<evidence type="ECO:0000259" key="1">
    <source>
        <dbReference type="SMART" id="SM00849"/>
    </source>
</evidence>
<dbReference type="SMART" id="SM00849">
    <property type="entry name" value="Lactamase_B"/>
    <property type="match status" value="1"/>
</dbReference>
<comment type="caution">
    <text evidence="2">The sequence shown here is derived from an EMBL/GenBank/DDBJ whole genome shotgun (WGS) entry which is preliminary data.</text>
</comment>
<organism evidence="2 3">
    <name type="scientific">Hwanghaeella grinnelliae</name>
    <dbReference type="NCBI Taxonomy" id="2500179"/>
    <lineage>
        <taxon>Bacteria</taxon>
        <taxon>Pseudomonadati</taxon>
        <taxon>Pseudomonadota</taxon>
        <taxon>Alphaproteobacteria</taxon>
        <taxon>Rhodospirillales</taxon>
        <taxon>Rhodospirillaceae</taxon>
        <taxon>Hwanghaeella</taxon>
    </lineage>
</organism>
<dbReference type="Gene3D" id="1.10.10.10">
    <property type="entry name" value="Winged helix-like DNA-binding domain superfamily/Winged helix DNA-binding domain"/>
    <property type="match status" value="1"/>
</dbReference>
<dbReference type="InterPro" id="IPR001279">
    <property type="entry name" value="Metallo-B-lactamas"/>
</dbReference>
<dbReference type="PANTHER" id="PTHR23131">
    <property type="entry name" value="ENDORIBONUCLEASE LACTB2"/>
    <property type="match status" value="1"/>
</dbReference>
<gene>
    <name evidence="2" type="ORF">EOI86_07555</name>
</gene>
<dbReference type="RefSeq" id="WP_127764474.1">
    <property type="nucleotide sequence ID" value="NZ_SADE01000001.1"/>
</dbReference>
<sequence>MTHMRQDGMDYLDIPPPEHGEIVEVAPGVHWIRMPLPMALDHINLWLLEDFDPEDGTPTWTIIDTGMASNLTKDLWNKIFEGPAAGRRPAQLICTHYHPDHFGLAGWLVDTFGLTFRMTDREWTTATLLWRVTGEEFATSQDRFLARHSVPREIRDFHLKRGNAYNMGVGRPPEMFLPIDDGDILPIGGRDWRVITVGGHTPAQAILYCAQTNVLISGDQILPQISPIVSVWWYRSGVSPLPDFLASISKCRSLPADALVLPSHRQPFRSLHRRIDELLDHHRDRLQELRDGLRETGALTTLQAKKILFPRIEEAGNFVFAIGETVAHLEHLVRSGEMTIETQSDGTVLYGQKRHARTIGIEDEAVQELHF</sequence>
<proteinExistence type="predicted"/>
<dbReference type="AlphaFoldDB" id="A0A3S2WUX3"/>
<dbReference type="InterPro" id="IPR050662">
    <property type="entry name" value="Sec-metab_biosynth-thioest"/>
</dbReference>
<reference evidence="3" key="1">
    <citation type="submission" date="2019-01" db="EMBL/GenBank/DDBJ databases">
        <title>Gri0909 isolated from a small marine red alga.</title>
        <authorList>
            <person name="Kim J."/>
            <person name="Jeong S.E."/>
            <person name="Jeon C.O."/>
        </authorList>
    </citation>
    <scope>NUCLEOTIDE SEQUENCE [LARGE SCALE GENOMIC DNA]</scope>
    <source>
        <strain evidence="3">Gri0909</strain>
    </source>
</reference>
<dbReference type="SUPFAM" id="SSF56281">
    <property type="entry name" value="Metallo-hydrolase/oxidoreductase"/>
    <property type="match status" value="1"/>
</dbReference>
<evidence type="ECO:0000313" key="3">
    <source>
        <dbReference type="Proteomes" id="UP000287447"/>
    </source>
</evidence>
<dbReference type="InterPro" id="IPR048933">
    <property type="entry name" value="B_lactamase-like_C"/>
</dbReference>
<dbReference type="OrthoDB" id="2971563at2"/>